<evidence type="ECO:0000256" key="2">
    <source>
        <dbReference type="ARBA" id="ARBA00022803"/>
    </source>
</evidence>
<sequence>MKPLKRTLPMLVAVIAVASCGGNNRQSTLGDLEYKPKQEQEIEFEKLDHAQVREEYKELLDLFEDKQLKEQIERRIADVYMMESVHTQHQDVEKKSYYLEAIKEYEKILEKYPNSPDNAEVLYQLAKAYDMEGEQEKALRMLTELTSKHPYYPNLAEAWFRVADIHFSNQRYDQAKHAYQQVTQLNTGTLWVNAHYMLGWTHYKQFQYEKSLDSYANVLNTYLAGKESAEGLGKAEKPVVEDTLHSISLSLDKLAGAETIPNVPGLVGRSYVWMLYKKLGDFYLEKELFGEAVNSYRAYIDANPSSQRAPVFHNMVINAHIKGGFPALALEEKALYVKAYGIHSNFNVADEAIRASISTSLREYLEELAKFHHSAAQDYDKKLAELEEKPKGQDKRISVARKDAKASYDSAAAYYKELADTFPNDPNFDSTMYYRAEVLFAGKRYAEALHDYEFVAYTPKGKSAEEQRPDAGYAAIISYQKHIDTYPEAEQNSKAVRQWQEKAVASMLNFAGTFHADERSPSVLTNAAEYLFSLNKYEQAIEVSTALLNKNPNLDNNLKKTAYGIAAHSWFKLENYVEAEASYLNQRALVVQESEEYKVISERLATTIYKNSETIVQTGDKQATIAELLKIKALSPNSTRRVPAQYDAVILLMELKQWDTAIDELLDLKANFSEHELAVEFPRKLALAYERDERWQAASQEYLALNANDPDVEVQREALFAAAMMFEKSAEHEKAIKYFKQYAHRYEQPFDTRMEARYRLALNYETLGEAGKMQYWLRRVIEANRKAGDNKTERSIWLAAWANTKYGDFYAEQFHNTKLTQPLVKSLPKRNAFLEQASASYQQAAESGVLEYVTLSGYKIAKLYQALASDLRTAPPPSNLSGSDIQLYESIIEEQAQPLDQLAIELHEANASRAWDGEFNEWIDKSFVQLRALYPERYAKSEVLVSYGDEIR</sequence>
<protein>
    <submittedName>
        <fullName evidence="4">Tetratricopeptide repeat protein</fullName>
    </submittedName>
</protein>
<feature type="repeat" description="TPR" evidence="3">
    <location>
        <begin position="156"/>
        <end position="189"/>
    </location>
</feature>
<dbReference type="EMBL" id="JAUOPB010000002">
    <property type="protein sequence ID" value="MDO6421666.1"/>
    <property type="molecule type" value="Genomic_DNA"/>
</dbReference>
<gene>
    <name evidence="4" type="ORF">Q4521_04190</name>
</gene>
<dbReference type="PROSITE" id="PS50005">
    <property type="entry name" value="TPR"/>
    <property type="match status" value="3"/>
</dbReference>
<dbReference type="InterPro" id="IPR051685">
    <property type="entry name" value="Ycf3/AcsC/BcsC/TPR_MFPF"/>
</dbReference>
<keyword evidence="1" id="KW-0677">Repeat</keyword>
<evidence type="ECO:0000313" key="5">
    <source>
        <dbReference type="Proteomes" id="UP001169760"/>
    </source>
</evidence>
<dbReference type="PANTHER" id="PTHR44943:SF8">
    <property type="entry name" value="TPR REPEAT-CONTAINING PROTEIN MJ0263"/>
    <property type="match status" value="1"/>
</dbReference>
<dbReference type="PROSITE" id="PS51257">
    <property type="entry name" value="PROKAR_LIPOPROTEIN"/>
    <property type="match status" value="1"/>
</dbReference>
<dbReference type="RefSeq" id="WP_216063631.1">
    <property type="nucleotide sequence ID" value="NZ_JAHKPP010000017.1"/>
</dbReference>
<proteinExistence type="predicted"/>
<dbReference type="InterPro" id="IPR013105">
    <property type="entry name" value="TPR_2"/>
</dbReference>
<dbReference type="SMART" id="SM00028">
    <property type="entry name" value="TPR"/>
    <property type="match status" value="6"/>
</dbReference>
<organism evidence="4 5">
    <name type="scientific">Saccharophagus degradans</name>
    <dbReference type="NCBI Taxonomy" id="86304"/>
    <lineage>
        <taxon>Bacteria</taxon>
        <taxon>Pseudomonadati</taxon>
        <taxon>Pseudomonadota</taxon>
        <taxon>Gammaproteobacteria</taxon>
        <taxon>Cellvibrionales</taxon>
        <taxon>Cellvibrionaceae</taxon>
        <taxon>Saccharophagus</taxon>
    </lineage>
</organism>
<dbReference type="Pfam" id="PF13174">
    <property type="entry name" value="TPR_6"/>
    <property type="match status" value="1"/>
</dbReference>
<evidence type="ECO:0000313" key="4">
    <source>
        <dbReference type="EMBL" id="MDO6421666.1"/>
    </source>
</evidence>
<accession>A0AAW7X4T7</accession>
<dbReference type="AlphaFoldDB" id="A0AAW7X4T7"/>
<feature type="repeat" description="TPR" evidence="3">
    <location>
        <begin position="273"/>
        <end position="306"/>
    </location>
</feature>
<keyword evidence="2 3" id="KW-0802">TPR repeat</keyword>
<dbReference type="Proteomes" id="UP001169760">
    <property type="component" value="Unassembled WGS sequence"/>
</dbReference>
<dbReference type="Pfam" id="PF07719">
    <property type="entry name" value="TPR_2"/>
    <property type="match status" value="1"/>
</dbReference>
<comment type="caution">
    <text evidence="4">The sequence shown here is derived from an EMBL/GenBank/DDBJ whole genome shotgun (WGS) entry which is preliminary data.</text>
</comment>
<evidence type="ECO:0000256" key="3">
    <source>
        <dbReference type="PROSITE-ProRule" id="PRU00339"/>
    </source>
</evidence>
<dbReference type="InterPro" id="IPR019734">
    <property type="entry name" value="TPR_rpt"/>
</dbReference>
<dbReference type="Pfam" id="PF13432">
    <property type="entry name" value="TPR_16"/>
    <property type="match status" value="1"/>
</dbReference>
<name>A0AAW7X4T7_9GAMM</name>
<feature type="repeat" description="TPR" evidence="3">
    <location>
        <begin position="119"/>
        <end position="152"/>
    </location>
</feature>
<dbReference type="PANTHER" id="PTHR44943">
    <property type="entry name" value="CELLULOSE SYNTHASE OPERON PROTEIN C"/>
    <property type="match status" value="1"/>
</dbReference>
<evidence type="ECO:0000256" key="1">
    <source>
        <dbReference type="ARBA" id="ARBA00022737"/>
    </source>
</evidence>
<reference evidence="4" key="1">
    <citation type="submission" date="2023-07" db="EMBL/GenBank/DDBJ databases">
        <title>Genome content predicts the carbon catabolic preferences of heterotrophic bacteria.</title>
        <authorList>
            <person name="Gralka M."/>
        </authorList>
    </citation>
    <scope>NUCLEOTIDE SEQUENCE</scope>
    <source>
        <strain evidence="4">I3M17_2</strain>
    </source>
</reference>